<organism evidence="5 6">
    <name type="scientific">Amycolatopsis cihanbeyliensis</name>
    <dbReference type="NCBI Taxonomy" id="1128664"/>
    <lineage>
        <taxon>Bacteria</taxon>
        <taxon>Bacillati</taxon>
        <taxon>Actinomycetota</taxon>
        <taxon>Actinomycetes</taxon>
        <taxon>Pseudonocardiales</taxon>
        <taxon>Pseudonocardiaceae</taxon>
        <taxon>Amycolatopsis</taxon>
    </lineage>
</organism>
<accession>A0A542DR19</accession>
<dbReference type="GO" id="GO:0006633">
    <property type="term" value="P:fatty acid biosynthetic process"/>
    <property type="evidence" value="ECO:0007669"/>
    <property type="project" value="InterPro"/>
</dbReference>
<dbReference type="PANTHER" id="PTHR43775:SF37">
    <property type="entry name" value="SI:DKEY-61P9.11"/>
    <property type="match status" value="1"/>
</dbReference>
<dbReference type="Proteomes" id="UP000320876">
    <property type="component" value="Unassembled WGS sequence"/>
</dbReference>
<dbReference type="Gene3D" id="3.10.129.110">
    <property type="entry name" value="Polyketide synthase dehydratase"/>
    <property type="match status" value="1"/>
</dbReference>
<evidence type="ECO:0000313" key="5">
    <source>
        <dbReference type="EMBL" id="TQJ05527.1"/>
    </source>
</evidence>
<protein>
    <submittedName>
        <fullName evidence="5">Acyl transferase domain-containing protein</fullName>
    </submittedName>
</protein>
<dbReference type="SMART" id="SM00825">
    <property type="entry name" value="PKS_KS"/>
    <property type="match status" value="1"/>
</dbReference>
<comment type="caution">
    <text evidence="5">The sequence shown here is derived from an EMBL/GenBank/DDBJ whole genome shotgun (WGS) entry which is preliminary data.</text>
</comment>
<dbReference type="InterPro" id="IPR018201">
    <property type="entry name" value="Ketoacyl_synth_AS"/>
</dbReference>
<dbReference type="Pfam" id="PF00698">
    <property type="entry name" value="Acyl_transf_1"/>
    <property type="match status" value="1"/>
</dbReference>
<dbReference type="SMART" id="SM00827">
    <property type="entry name" value="PKS_AT"/>
    <property type="match status" value="1"/>
</dbReference>
<dbReference type="Gene3D" id="3.40.366.10">
    <property type="entry name" value="Malonyl-Coenzyme A Acyl Carrier Protein, domain 2"/>
    <property type="match status" value="1"/>
</dbReference>
<dbReference type="GO" id="GO:0005886">
    <property type="term" value="C:plasma membrane"/>
    <property type="evidence" value="ECO:0007669"/>
    <property type="project" value="TreeGrafter"/>
</dbReference>
<evidence type="ECO:0000256" key="3">
    <source>
        <dbReference type="ARBA" id="ARBA00022679"/>
    </source>
</evidence>
<dbReference type="InterPro" id="IPR016039">
    <property type="entry name" value="Thiolase-like"/>
</dbReference>
<dbReference type="InterPro" id="IPR014043">
    <property type="entry name" value="Acyl_transferase_dom"/>
</dbReference>
<dbReference type="InterPro" id="IPR016035">
    <property type="entry name" value="Acyl_Trfase/lysoPLipase"/>
</dbReference>
<dbReference type="EMBL" id="VFML01000001">
    <property type="protein sequence ID" value="TQJ05527.1"/>
    <property type="molecule type" value="Genomic_DNA"/>
</dbReference>
<dbReference type="InterPro" id="IPR049551">
    <property type="entry name" value="PKS_DH_C"/>
</dbReference>
<dbReference type="Pfam" id="PF14765">
    <property type="entry name" value="PS-DH"/>
    <property type="match status" value="1"/>
</dbReference>
<dbReference type="GO" id="GO:0004315">
    <property type="term" value="F:3-oxoacyl-[acyl-carrier-protein] synthase activity"/>
    <property type="evidence" value="ECO:0007669"/>
    <property type="project" value="InterPro"/>
</dbReference>
<dbReference type="InterPro" id="IPR050091">
    <property type="entry name" value="PKS_NRPS_Biosynth_Enz"/>
</dbReference>
<sequence length="1310" mass="141152">MAAGEPVAIVGMAVLLPGAADLAAYWRNLTGGFDAITEVPADRLDSGFHAADPDDDLPPEVTYCHRGGFLDEPVTVDAGAFGIVPNSIEGMEPDQLIALRVAAAAVADAGGLRGLGDPTRIGVILGRGGYLSPGLMRFGQRVRTVREVTRVLTELVPGLERERLEQVRAALHEQFGPMRPEATIGLVPNLAASRVANRLDLRGPAYTVDAACASSLIAVDQATRELAEGRCDAVLAGGVHHCHDDTLWSVFSQLRALSPSQRIRPLSRAADGLLIGEGTGVVVLKRLADARRDGDRVYAVVRGTGTSSDGRGQSLFNPDAGGQEIALRRAWQAAGLDPAAPHSVGLLEAHGTATRAGDDAELTTLARVFGAPAGSRGVIGSVKSMIGHTMPAAGIAGLVKAALAIHHATLLPTLHCDDPNPLLERTRFRPISAAVPWESAAPRRAAVEAFGFGGINAHVVLEEEPGQQARAPVRTVEPERVLRLAADGPERLRELLDRPDVDLRSTAESEGGCRLGIVDPTAKRLAAARRVLAAGKPWRGRGDIWFSPRPLLREGSAAKVAFVFPGLEAEFNPKCADVAEHFGRVEPGLSTDTVLSRAKSVTEVGLLLDAVLRRIGIRPDALAGHSLGEWTAMTAAGLCADGLLERFGTADFRLPEVDFLALGCSAEEAGARIEAEPDLVVSHDNAPRQSIVCGPPSAIARLATTLRADGIVARPLPFRSGFHTPVMGPLLAYYAGVFDGMRLGVPDTPIWSATTARPYPKSTADLRTLFLEHLVRPVRFRELVERLYVDGFRVFIHIGPGQLGSFIDDTLADRDHLTVSASSGLRQGMAQLRRVAIAFWVEGGRPDFGALDGPVEDGVTVSTTCPPLSVPPSARGLLAGAVEPEVPAGLPGGVAAEFEALLADTRKAARSVLAAAQGGRTLRVSLAEMPYLRAHRFFRQREDWPDETDRRPVVPATTLVEFAMREAERACPGMVAVGVRGARFHRWLTASPAQSVPLGLERLAPDRIAVRVGEFTSMTVELAARYPAPARPPFVIEDPEQEPPLPAAEIYRRREMFHGPEFQGLAEIEALGEWHIRGVLTVLPTPGALLDNVGQLLGCWLMATQHERLLAFPASISSIAVFGPPLPPETRVSCTVRVRTPRPETLEMDAQIVHNGQVWAEINSWQDVRLDCDRNAHRVYAFPRDNLLARRQGDGWWRVVDPWRSVAARELYAGVYLSAPERTEYERVPPRRRGEWLLGRIAVKDAVRSWLAESGAEPAFPAEILVTGDEELSVRGHHGRRLPWLRVSITRGAEPGVVLAKAEQREDVRI</sequence>
<dbReference type="Pfam" id="PF16197">
    <property type="entry name" value="KAsynt_C_assoc"/>
    <property type="match status" value="1"/>
</dbReference>
<dbReference type="Pfam" id="PF02801">
    <property type="entry name" value="Ketoacyl-synt_C"/>
    <property type="match status" value="1"/>
</dbReference>
<keyword evidence="6" id="KW-1185">Reference proteome</keyword>
<dbReference type="InterPro" id="IPR001227">
    <property type="entry name" value="Ac_transferase_dom_sf"/>
</dbReference>
<evidence type="ECO:0000256" key="1">
    <source>
        <dbReference type="ARBA" id="ARBA00022450"/>
    </source>
</evidence>
<dbReference type="InterPro" id="IPR042104">
    <property type="entry name" value="PKS_dehydratase_sf"/>
</dbReference>
<keyword evidence="2" id="KW-0597">Phosphoprotein</keyword>
<evidence type="ECO:0000256" key="2">
    <source>
        <dbReference type="ARBA" id="ARBA00022553"/>
    </source>
</evidence>
<evidence type="ECO:0000313" key="6">
    <source>
        <dbReference type="Proteomes" id="UP000320876"/>
    </source>
</evidence>
<dbReference type="GO" id="GO:0004312">
    <property type="term" value="F:fatty acid synthase activity"/>
    <property type="evidence" value="ECO:0007669"/>
    <property type="project" value="TreeGrafter"/>
</dbReference>
<feature type="domain" description="Ketosynthase family 3 (KS3)" evidence="4">
    <location>
        <begin position="4"/>
        <end position="463"/>
    </location>
</feature>
<dbReference type="PROSITE" id="PS00606">
    <property type="entry name" value="KS3_1"/>
    <property type="match status" value="1"/>
</dbReference>
<dbReference type="OrthoDB" id="9778690at2"/>
<dbReference type="InterPro" id="IPR032821">
    <property type="entry name" value="PKS_assoc"/>
</dbReference>
<name>A0A542DR19_AMYCI</name>
<proteinExistence type="predicted"/>
<dbReference type="SUPFAM" id="SSF55048">
    <property type="entry name" value="Probable ACP-binding domain of malonyl-CoA ACP transacylase"/>
    <property type="match status" value="1"/>
</dbReference>
<dbReference type="CDD" id="cd00833">
    <property type="entry name" value="PKS"/>
    <property type="match status" value="1"/>
</dbReference>
<dbReference type="PROSITE" id="PS52004">
    <property type="entry name" value="KS3_2"/>
    <property type="match status" value="1"/>
</dbReference>
<dbReference type="InterPro" id="IPR016036">
    <property type="entry name" value="Malonyl_transacylase_ACP-bd"/>
</dbReference>
<dbReference type="GO" id="GO:0071770">
    <property type="term" value="P:DIM/DIP cell wall layer assembly"/>
    <property type="evidence" value="ECO:0007669"/>
    <property type="project" value="TreeGrafter"/>
</dbReference>
<dbReference type="InterPro" id="IPR014030">
    <property type="entry name" value="Ketoacyl_synth_N"/>
</dbReference>
<dbReference type="InterPro" id="IPR020841">
    <property type="entry name" value="PKS_Beta-ketoAc_synthase_dom"/>
</dbReference>
<dbReference type="Gene3D" id="3.40.47.10">
    <property type="match status" value="1"/>
</dbReference>
<dbReference type="SUPFAM" id="SSF52151">
    <property type="entry name" value="FabD/lysophospholipase-like"/>
    <property type="match status" value="1"/>
</dbReference>
<dbReference type="Pfam" id="PF00109">
    <property type="entry name" value="ketoacyl-synt"/>
    <property type="match status" value="1"/>
</dbReference>
<dbReference type="GO" id="GO:0005737">
    <property type="term" value="C:cytoplasm"/>
    <property type="evidence" value="ECO:0007669"/>
    <property type="project" value="TreeGrafter"/>
</dbReference>
<keyword evidence="3 5" id="KW-0808">Transferase</keyword>
<gene>
    <name evidence="5" type="ORF">FB471_5362</name>
</gene>
<evidence type="ECO:0000259" key="4">
    <source>
        <dbReference type="PROSITE" id="PS52004"/>
    </source>
</evidence>
<dbReference type="RefSeq" id="WP_142001042.1">
    <property type="nucleotide sequence ID" value="NZ_VFML01000001.1"/>
</dbReference>
<dbReference type="PANTHER" id="PTHR43775">
    <property type="entry name" value="FATTY ACID SYNTHASE"/>
    <property type="match status" value="1"/>
</dbReference>
<dbReference type="SUPFAM" id="SSF53901">
    <property type="entry name" value="Thiolase-like"/>
    <property type="match status" value="1"/>
</dbReference>
<reference evidence="5 6" key="1">
    <citation type="submission" date="2019-06" db="EMBL/GenBank/DDBJ databases">
        <title>Sequencing the genomes of 1000 actinobacteria strains.</title>
        <authorList>
            <person name="Klenk H.-P."/>
        </authorList>
    </citation>
    <scope>NUCLEOTIDE SEQUENCE [LARGE SCALE GENOMIC DNA]</scope>
    <source>
        <strain evidence="5 6">DSM 45679</strain>
    </source>
</reference>
<dbReference type="InterPro" id="IPR014031">
    <property type="entry name" value="Ketoacyl_synth_C"/>
</dbReference>
<keyword evidence="1" id="KW-0596">Phosphopantetheine</keyword>